<evidence type="ECO:0008006" key="4">
    <source>
        <dbReference type="Google" id="ProtNLM"/>
    </source>
</evidence>
<proteinExistence type="predicted"/>
<evidence type="ECO:0000313" key="3">
    <source>
        <dbReference type="Proteomes" id="UP000749040"/>
    </source>
</evidence>
<reference evidence="2 3" key="1">
    <citation type="submission" date="2021-01" db="EMBL/GenBank/DDBJ databases">
        <title>Streptomyces acididurans sp. nov., isolated from a peat swamp forest soil.</title>
        <authorList>
            <person name="Chantavorakit T."/>
            <person name="Duangmal K."/>
        </authorList>
    </citation>
    <scope>NUCLEOTIDE SEQUENCE [LARGE SCALE GENOMIC DNA]</scope>
    <source>
        <strain evidence="2 3">KK5PA1</strain>
    </source>
</reference>
<accession>A0ABS2U256</accession>
<organism evidence="2 3">
    <name type="scientific">Actinacidiphila acididurans</name>
    <dbReference type="NCBI Taxonomy" id="2784346"/>
    <lineage>
        <taxon>Bacteria</taxon>
        <taxon>Bacillati</taxon>
        <taxon>Actinomycetota</taxon>
        <taxon>Actinomycetes</taxon>
        <taxon>Kitasatosporales</taxon>
        <taxon>Streptomycetaceae</taxon>
        <taxon>Actinacidiphila</taxon>
    </lineage>
</organism>
<evidence type="ECO:0000313" key="2">
    <source>
        <dbReference type="EMBL" id="MBM9509684.1"/>
    </source>
</evidence>
<protein>
    <recommendedName>
        <fullName evidence="4">DNA-binding protein</fullName>
    </recommendedName>
</protein>
<evidence type="ECO:0000256" key="1">
    <source>
        <dbReference type="SAM" id="MobiDB-lite"/>
    </source>
</evidence>
<dbReference type="EMBL" id="JADKYB010000027">
    <property type="protein sequence ID" value="MBM9509684.1"/>
    <property type="molecule type" value="Genomic_DNA"/>
</dbReference>
<name>A0ABS2U256_9ACTN</name>
<feature type="region of interest" description="Disordered" evidence="1">
    <location>
        <begin position="806"/>
        <end position="826"/>
    </location>
</feature>
<gene>
    <name evidence="2" type="ORF">ITX44_35055</name>
</gene>
<dbReference type="RefSeq" id="WP_205363053.1">
    <property type="nucleotide sequence ID" value="NZ_JADKYB010000027.1"/>
</dbReference>
<sequence>MTTGTDERGLLEAGAVLALGAEGTDGGAQAELPAGVDVLEARGYTHPAMDDRVVVRLVPETLGAAEDLALEYLGFASGGGEPVGRVRRQALGFPAWALVNDPARGRHALAVVKEMERLARLAVTKPGHAKDGFDEIATRLDRSVPHFLPTYYEQVARHFLAAESASYASAFFGKAREAERRHALPVDEDRLREVFLEFAAAGALSGKTLREQARGLAERLAPEAAFEQFRTLCQERAAAGLAPYAGMLEDLRRLAKAAGRDVLAEEAALVTALLPTGAVTRAPMSFWKAARPALVEAARREPAVRARLLRMLPAARDEKGESDLMWLAVLAETGAFALLAGEGGDAGSAEGDDAGEETERPPTAAEWFGMWATRRQHGYWWRGPGRLEAELALVERFSAQLAREGEPVRLAAGNGRHHTDLDVLDCCLAHSVPVAEREQGTTFDLARWLDDKGPGRRDLAAVAGDARFARALRGAVEQMAGDQRGPERLLVVAADPVLGPVVGQWLAERAADLAAARGLPGLDQQLSRLARFDDPAVLATAPEAVAGIAAVDVAPTLARTLRAGILDELGWPALEETVDRLTAAPAGTQRPKAELQLEDAWPALVVARDTHAVAVGPDGVLDERTLPRPAPQTYSWERTVIRWSDGQWLIASGRGSERRAAWSGSPADTFAPAGTLDAPWRGSGTVSLPLPGGGRFYGSRPMRAGDTSFGDRRPVASDGLSYWVLHDGRWYEYDPATARRGRAAVPAFFDAALAEGGTGSRLVEPASRLLPLQPGLAGSPFGTKDGLLGWWVRYDTAAGTLTACGTDGSRSRPLPAPDGPVSAGHVSGRMSGPMPVPPLRLPGAVLHPVVTGGWTDTVRFHDAEGIELGRVEAGLGSSLYAGGTALVPPLWYWHALRPRDEAGSAALRALTDAEARALLEPLPEDRPAAEEAVRRVLPDITHPRLAAGVAALVLEAARTVRRIAGLVRTAAARPRPAVRQVTHAKDGMLNTALAGLVSRNRYYLRWVSRGDAATTVMDGVRTVHRLVAGTIGEDEPNGPAVGGRGTPGRRSGTDLTWLSLLGPGLAAVAARAAMEGTPEEERQALLEFLDAVLDGPAPLTEPGGRLRTLRLTEPAATIRGNRVGEVHRTGERTLLIVAEDHDYDGKQHWRAVEYAPDARFGPWSGFTLSEEETPGGGKDPVPAPALRRLAELVRERGPVPYRAATTERFAQLTGLDAATAAVLLLGLPRLDAYGRDGTPVPEALALAGLRPTRAATARDTLRHLDLPERQRLLAALVPADPADVARLWEDGFDADALAARWIAVEGVRRAVPIELMEQANRETHLTGFLSTALNPEHNRELTGRTRQRFTDGALIADDPSALLTAEPLVQYAAALRWLAYRLPYGDPLRAVLPDTLRALRLRLADEGLLIDPGVDWTAQGEPTAPRIREAYGLPADGGARPDGQLPAGPALVLLPSRYGRGGEEIWLRPAAVLPGESPEGGPDHPTLTLLAGLGRQSHRLDALRALIGDDFAAIVADDGPAGAPQHPVRSAPDVAASAAERLGLSEDAAALYLMLLALPDPTDRNVAAWTGWKPARLKKARAELAATDLVVEAKRPRAGRSLFLPGGWLDRKAPGLPLETWKTALFGAGAVVRDGFLIPDCPVPELFRRAWRRVTDGDAPGFEEFAARSTGRGRR</sequence>
<dbReference type="Proteomes" id="UP000749040">
    <property type="component" value="Unassembled WGS sequence"/>
</dbReference>
<keyword evidence="3" id="KW-1185">Reference proteome</keyword>
<comment type="caution">
    <text evidence="2">The sequence shown here is derived from an EMBL/GenBank/DDBJ whole genome shotgun (WGS) entry which is preliminary data.</text>
</comment>